<evidence type="ECO:0000259" key="6">
    <source>
        <dbReference type="PROSITE" id="PS50003"/>
    </source>
</evidence>
<evidence type="ECO:0000256" key="2">
    <source>
        <dbReference type="ARBA" id="ARBA00023175"/>
    </source>
</evidence>
<evidence type="ECO:0000256" key="3">
    <source>
        <dbReference type="PROSITE-ProRule" id="PRU00283"/>
    </source>
</evidence>
<evidence type="ECO:0000313" key="8">
    <source>
        <dbReference type="EMBL" id="KAF0983200.1"/>
    </source>
</evidence>
<accession>A0A6A5CC66</accession>
<dbReference type="Pfam" id="PF00225">
    <property type="entry name" value="Kinesin"/>
    <property type="match status" value="1"/>
</dbReference>
<organism evidence="8 9">
    <name type="scientific">Naegleria fowleri</name>
    <name type="common">Brain eating amoeba</name>
    <dbReference type="NCBI Taxonomy" id="5763"/>
    <lineage>
        <taxon>Eukaryota</taxon>
        <taxon>Discoba</taxon>
        <taxon>Heterolobosea</taxon>
        <taxon>Tetramitia</taxon>
        <taxon>Eutetramitia</taxon>
        <taxon>Vahlkampfiidae</taxon>
        <taxon>Naegleria</taxon>
    </lineage>
</organism>
<dbReference type="InterPro" id="IPR036961">
    <property type="entry name" value="Kinesin_motor_dom_sf"/>
</dbReference>
<reference evidence="8 9" key="1">
    <citation type="journal article" date="2019" name="Sci. Rep.">
        <title>Nanopore sequencing improves the draft genome of the human pathogenic amoeba Naegleria fowleri.</title>
        <authorList>
            <person name="Liechti N."/>
            <person name="Schurch N."/>
            <person name="Bruggmann R."/>
            <person name="Wittwer M."/>
        </authorList>
    </citation>
    <scope>NUCLEOTIDE SEQUENCE [LARGE SCALE GENOMIC DNA]</scope>
    <source>
        <strain evidence="8 9">ATCC 30894</strain>
    </source>
</reference>
<dbReference type="RefSeq" id="XP_044567913.1">
    <property type="nucleotide sequence ID" value="XM_044700544.1"/>
</dbReference>
<dbReference type="Gene3D" id="2.30.29.30">
    <property type="entry name" value="Pleckstrin-homology domain (PH domain)/Phosphotyrosine-binding domain (PTB)"/>
    <property type="match status" value="1"/>
</dbReference>
<dbReference type="OrthoDB" id="185175at2759"/>
<dbReference type="GO" id="GO:0008017">
    <property type="term" value="F:microtubule binding"/>
    <property type="evidence" value="ECO:0007669"/>
    <property type="project" value="InterPro"/>
</dbReference>
<keyword evidence="1 4" id="KW-0175">Coiled coil</keyword>
<feature type="domain" description="PH" evidence="6">
    <location>
        <begin position="936"/>
        <end position="1032"/>
    </location>
</feature>
<name>A0A6A5CC66_NAEFO</name>
<dbReference type="GeneID" id="68117480"/>
<dbReference type="PROSITE" id="PS50003">
    <property type="entry name" value="PH_DOMAIN"/>
    <property type="match status" value="1"/>
</dbReference>
<dbReference type="SUPFAM" id="SSF52540">
    <property type="entry name" value="P-loop containing nucleoside triphosphate hydrolases"/>
    <property type="match status" value="1"/>
</dbReference>
<feature type="region of interest" description="Disordered" evidence="5">
    <location>
        <begin position="359"/>
        <end position="391"/>
    </location>
</feature>
<evidence type="ECO:0000256" key="5">
    <source>
        <dbReference type="SAM" id="MobiDB-lite"/>
    </source>
</evidence>
<evidence type="ECO:0000256" key="1">
    <source>
        <dbReference type="ARBA" id="ARBA00023054"/>
    </source>
</evidence>
<sequence>MSQSFLPPSKEHMQMRVCPRFRPFLKTDEECRNGEDKPKTSVAFHKNGKNFLIKNGLSEPLEFSFDKFLKSTATQEETFSSTYGHEVLQRVLDGFNCTIFSYGAQDTGKSFTLFGKSVVAANHHAGFAVRLTRALFDYIVHKSPPEIEFSVSLTAFETHGNENGDTIMTDLLIGENEKRSSHLEVLVNDETNTVEVTGLHEEFVTSENEFFQIVNKALEKAAREPSTVFIEIKVLQSDPATKITKESRVTIIDFDSESPSDEHRKIHKDGCYTLRQMVEAIHAETDDFDYFATTLRCLLFSRIFVNSICYAFITLSPSAISSVITKYTIPSLKLASKLYELSSEVSPNLIRIDDEERKKALEQSKNEENQPSTTTSPNQAPETPSTPRESIVLEETEQYKKLLAERNSLQDDVSALKIQVETLKAQLSKEDEKNSQARKQLVQLENALNETTKQLKEVSLLKDSLQKEKEKFQEILAQSHQEIQTLKQQLIEEESKREEMGDKIAEVEDLKKTIQKLQTQLSSSSSESPVFTQKKEETNLEALSVARTQYDEMKQMYYELLDKVDELEKKNIELEEEKIATESKTIPLDDPSNTLIEKLKNKNRILMEQLNASKRENIKTREKSSESILKSLDVKLDELKNIVNQYKETAQKQLLATMSSYEETSQQDKATIQKLKLNITDLTNKLNTARKKNTEMEISRMKWQEGEKYAKQRVVTLEKELEELKVKSNEKEKLLSDELEKLKVEVVTAKDTEILTLKDEISRMEKENGELTYKLKKAKVNRKKTVVALQQAQEQHALLLLQEKERNETLEREIKFLKKYTGVKMDTFSKKNDDSVTQPKKLNTILTASSRQKELLAKRLSVTISKTQSQQISALQQQLSLMNPLGSNSPRGNNNDLRGTPISRENSKTSIVSTEEEEYDAKSPRYKKLSSSTSNLNEVQGYLEKRSPKLNLYKRRYFRLDGSFLFYYVDDVETKPVGSIDLKTATIEMSPEKSGKKRFVFKVEIPAKPYYLSCTTAEEREMWYSAISNIIKISKN</sequence>
<evidence type="ECO:0000256" key="4">
    <source>
        <dbReference type="SAM" id="Coils"/>
    </source>
</evidence>
<dbReference type="PROSITE" id="PS50067">
    <property type="entry name" value="KINESIN_MOTOR_2"/>
    <property type="match status" value="1"/>
</dbReference>
<evidence type="ECO:0000313" key="9">
    <source>
        <dbReference type="Proteomes" id="UP000444721"/>
    </source>
</evidence>
<dbReference type="Gene3D" id="3.40.850.10">
    <property type="entry name" value="Kinesin motor domain"/>
    <property type="match status" value="1"/>
</dbReference>
<feature type="binding site" evidence="3">
    <location>
        <begin position="103"/>
        <end position="110"/>
    </location>
    <ligand>
        <name>ATP</name>
        <dbReference type="ChEBI" id="CHEBI:30616"/>
    </ligand>
</feature>
<dbReference type="Pfam" id="PF00169">
    <property type="entry name" value="PH"/>
    <property type="match status" value="1"/>
</dbReference>
<dbReference type="InterPro" id="IPR001752">
    <property type="entry name" value="Kinesin_motor_dom"/>
</dbReference>
<dbReference type="SMART" id="SM00129">
    <property type="entry name" value="KISc"/>
    <property type="match status" value="1"/>
</dbReference>
<dbReference type="SMART" id="SM00233">
    <property type="entry name" value="PH"/>
    <property type="match status" value="1"/>
</dbReference>
<keyword evidence="2 3" id="KW-0505">Motor protein</keyword>
<dbReference type="SUPFAM" id="SSF50729">
    <property type="entry name" value="PH domain-like"/>
    <property type="match status" value="1"/>
</dbReference>
<feature type="coiled-coil region" evidence="4">
    <location>
        <begin position="392"/>
        <end position="820"/>
    </location>
</feature>
<dbReference type="VEuPathDB" id="AmoebaDB:FDP41_010265"/>
<gene>
    <name evidence="8" type="ORF">FDP41_010265</name>
</gene>
<dbReference type="InterPro" id="IPR001849">
    <property type="entry name" value="PH_domain"/>
</dbReference>
<feature type="compositionally biased region" description="Basic and acidic residues" evidence="5">
    <location>
        <begin position="359"/>
        <end position="368"/>
    </location>
</feature>
<evidence type="ECO:0000259" key="7">
    <source>
        <dbReference type="PROSITE" id="PS50067"/>
    </source>
</evidence>
<dbReference type="GO" id="GO:0007018">
    <property type="term" value="P:microtubule-based movement"/>
    <property type="evidence" value="ECO:0007669"/>
    <property type="project" value="InterPro"/>
</dbReference>
<dbReference type="InterPro" id="IPR027640">
    <property type="entry name" value="Kinesin-like_fam"/>
</dbReference>
<dbReference type="GO" id="GO:0003777">
    <property type="term" value="F:microtubule motor activity"/>
    <property type="evidence" value="ECO:0007669"/>
    <property type="project" value="InterPro"/>
</dbReference>
<dbReference type="InterPro" id="IPR011993">
    <property type="entry name" value="PH-like_dom_sf"/>
</dbReference>
<dbReference type="InterPro" id="IPR027417">
    <property type="entry name" value="P-loop_NTPase"/>
</dbReference>
<dbReference type="VEuPathDB" id="AmoebaDB:NfTy_010840"/>
<feature type="region of interest" description="Disordered" evidence="5">
    <location>
        <begin position="882"/>
        <end position="917"/>
    </location>
</feature>
<dbReference type="GO" id="GO:0005524">
    <property type="term" value="F:ATP binding"/>
    <property type="evidence" value="ECO:0007669"/>
    <property type="project" value="UniProtKB-UniRule"/>
</dbReference>
<keyword evidence="3" id="KW-0067">ATP-binding</keyword>
<feature type="domain" description="Kinesin motor" evidence="7">
    <location>
        <begin position="14"/>
        <end position="218"/>
    </location>
</feature>
<dbReference type="PANTHER" id="PTHR47968:SF75">
    <property type="entry name" value="CENTROMERE-ASSOCIATED PROTEIN E"/>
    <property type="match status" value="1"/>
</dbReference>
<keyword evidence="3" id="KW-0547">Nucleotide-binding</keyword>
<keyword evidence="9" id="KW-1185">Reference proteome</keyword>
<evidence type="ECO:0008006" key="10">
    <source>
        <dbReference type="Google" id="ProtNLM"/>
    </source>
</evidence>
<dbReference type="VEuPathDB" id="AmoebaDB:NF0088170"/>
<feature type="compositionally biased region" description="Polar residues" evidence="5">
    <location>
        <begin position="369"/>
        <end position="388"/>
    </location>
</feature>
<comment type="similarity">
    <text evidence="3">Belongs to the TRAFAC class myosin-kinesin ATPase superfamily. Kinesin family.</text>
</comment>
<dbReference type="Proteomes" id="UP000444721">
    <property type="component" value="Unassembled WGS sequence"/>
</dbReference>
<dbReference type="OMA" id="DSAICPI"/>
<dbReference type="PANTHER" id="PTHR47968">
    <property type="entry name" value="CENTROMERE PROTEIN E"/>
    <property type="match status" value="1"/>
</dbReference>
<feature type="compositionally biased region" description="Polar residues" evidence="5">
    <location>
        <begin position="885"/>
        <end position="897"/>
    </location>
</feature>
<protein>
    <recommendedName>
        <fullName evidence="10">Kinesin motor domain-containing protein</fullName>
    </recommendedName>
</protein>
<comment type="caution">
    <text evidence="8">The sequence shown here is derived from an EMBL/GenBank/DDBJ whole genome shotgun (WGS) entry which is preliminary data.</text>
</comment>
<dbReference type="EMBL" id="VFQX01000006">
    <property type="protein sequence ID" value="KAF0983200.1"/>
    <property type="molecule type" value="Genomic_DNA"/>
</dbReference>
<proteinExistence type="inferred from homology"/>
<dbReference type="AlphaFoldDB" id="A0A6A5CC66"/>